<accession>A0A1M7Y9S3</accession>
<evidence type="ECO:0000313" key="7">
    <source>
        <dbReference type="Proteomes" id="UP000184603"/>
    </source>
</evidence>
<dbReference type="Pfam" id="PF00890">
    <property type="entry name" value="FAD_binding_2"/>
    <property type="match status" value="1"/>
</dbReference>
<dbReference type="NCBIfam" id="TIGR03378">
    <property type="entry name" value="glycerol3P_GlpB"/>
    <property type="match status" value="1"/>
</dbReference>
<evidence type="ECO:0000259" key="5">
    <source>
        <dbReference type="Pfam" id="PF00890"/>
    </source>
</evidence>
<dbReference type="GO" id="GO:0009331">
    <property type="term" value="C:glycerol-3-phosphate dehydrogenase (FAD) complex"/>
    <property type="evidence" value="ECO:0007669"/>
    <property type="project" value="InterPro"/>
</dbReference>
<reference evidence="6 7" key="1">
    <citation type="submission" date="2016-12" db="EMBL/GenBank/DDBJ databases">
        <authorList>
            <person name="Song W.-J."/>
            <person name="Kurnit D.M."/>
        </authorList>
    </citation>
    <scope>NUCLEOTIDE SEQUENCE [LARGE SCALE GENOMIC DNA]</scope>
    <source>
        <strain evidence="6 7">DSM 18488</strain>
    </source>
</reference>
<evidence type="ECO:0000256" key="2">
    <source>
        <dbReference type="ARBA" id="ARBA00022643"/>
    </source>
</evidence>
<dbReference type="PIRSF" id="PIRSF000141">
    <property type="entry name" value="Anaerobic_G3P_dh"/>
    <property type="match status" value="1"/>
</dbReference>
<dbReference type="OrthoDB" id="140595at2"/>
<dbReference type="InterPro" id="IPR009158">
    <property type="entry name" value="G3P_DH_GlpB_su"/>
</dbReference>
<dbReference type="InterPro" id="IPR003953">
    <property type="entry name" value="FAD-dep_OxRdtase_2_FAD-bd"/>
</dbReference>
<keyword evidence="4" id="KW-0472">Membrane</keyword>
<keyword evidence="2" id="KW-0288">FMN</keyword>
<keyword evidence="1" id="KW-0285">Flavoprotein</keyword>
<proteinExistence type="predicted"/>
<name>A0A1M7Y9S3_9BACT</name>
<organism evidence="6 7">
    <name type="scientific">Desulfopila aestuarii DSM 18488</name>
    <dbReference type="NCBI Taxonomy" id="1121416"/>
    <lineage>
        <taxon>Bacteria</taxon>
        <taxon>Pseudomonadati</taxon>
        <taxon>Thermodesulfobacteriota</taxon>
        <taxon>Desulfobulbia</taxon>
        <taxon>Desulfobulbales</taxon>
        <taxon>Desulfocapsaceae</taxon>
        <taxon>Desulfopila</taxon>
    </lineage>
</organism>
<evidence type="ECO:0000313" key="6">
    <source>
        <dbReference type="EMBL" id="SHO49385.1"/>
    </source>
</evidence>
<feature type="domain" description="FAD-dependent oxidoreductase 2 FAD-binding" evidence="5">
    <location>
        <begin position="11"/>
        <end position="410"/>
    </location>
</feature>
<dbReference type="SUPFAM" id="SSF51905">
    <property type="entry name" value="FAD/NAD(P)-binding domain"/>
    <property type="match status" value="1"/>
</dbReference>
<dbReference type="AlphaFoldDB" id="A0A1M7Y9S3"/>
<keyword evidence="3" id="KW-0560">Oxidoreductase</keyword>
<evidence type="ECO:0000256" key="1">
    <source>
        <dbReference type="ARBA" id="ARBA00022630"/>
    </source>
</evidence>
<dbReference type="GO" id="GO:0004368">
    <property type="term" value="F:glycerol-3-phosphate dehydrogenase (quinone) activity"/>
    <property type="evidence" value="ECO:0007669"/>
    <property type="project" value="InterPro"/>
</dbReference>
<gene>
    <name evidence="6" type="ORF">SAMN02745220_02831</name>
</gene>
<keyword evidence="7" id="KW-1185">Reference proteome</keyword>
<keyword evidence="4" id="KW-1133">Transmembrane helix</keyword>
<evidence type="ECO:0000256" key="3">
    <source>
        <dbReference type="ARBA" id="ARBA00023002"/>
    </source>
</evidence>
<dbReference type="RefSeq" id="WP_073614149.1">
    <property type="nucleotide sequence ID" value="NZ_FRFE01000013.1"/>
</dbReference>
<keyword evidence="4" id="KW-0812">Transmembrane</keyword>
<dbReference type="EMBL" id="FRFE01000013">
    <property type="protein sequence ID" value="SHO49385.1"/>
    <property type="molecule type" value="Genomic_DNA"/>
</dbReference>
<protein>
    <submittedName>
        <fullName evidence="6">Glycerol-3-phosphate dehydrogenase subunit B</fullName>
    </submittedName>
</protein>
<dbReference type="STRING" id="1121416.SAMN02745220_02831"/>
<evidence type="ECO:0000256" key="4">
    <source>
        <dbReference type="SAM" id="Phobius"/>
    </source>
</evidence>
<feature type="transmembrane region" description="Helical" evidence="4">
    <location>
        <begin position="12"/>
        <end position="29"/>
    </location>
</feature>
<dbReference type="NCBIfam" id="NF003725">
    <property type="entry name" value="PRK05329.2-4"/>
    <property type="match status" value="1"/>
</dbReference>
<dbReference type="Proteomes" id="UP000184603">
    <property type="component" value="Unassembled WGS sequence"/>
</dbReference>
<sequence length="431" mass="46300">MTYEKREFIADLAVIGSGLAGMAASIFALKRGISTAQAGNTGALAYTTGYLDLLGDAGTGAAEHLGDPWAGIRELQKSQPNHPLARVPENDIHEAFTEFTSFISECGIAYGAPGKVNLKALTPAGTTKPTFSVPATMQPGVDALASQARCVIIDFKGLRGFSGRQVVANLKDRWPGLTTERVSFPDMPMGEIYPEVMARALEVPGTREKLADAIKSVRGDAQVIGLPAILGMHNPDLVMTELSRLLGCPVFEIPTMPPSVPGIRLREMFEQVFPKKGLTLVPQQKVRSVEFDTDSVQLVLADNHGPIIIHAKAVILATGRFLSGGLEAEQTGIVEPLVNLPVAQPTSRDSWYSMEYMGRDGHAIHQCGIRVDDAFRPLDKDGKVVDPRLFAAGVILAHQDWIRGRCGAGVAISSAYRAVQGAEQIILQKNN</sequence>
<dbReference type="InterPro" id="IPR036188">
    <property type="entry name" value="FAD/NAD-bd_sf"/>
</dbReference>